<organism evidence="2 3">
    <name type="scientific">Acetobacter oryzifermentans</name>
    <dbReference type="NCBI Taxonomy" id="1633874"/>
    <lineage>
        <taxon>Bacteria</taxon>
        <taxon>Pseudomonadati</taxon>
        <taxon>Pseudomonadota</taxon>
        <taxon>Alphaproteobacteria</taxon>
        <taxon>Acetobacterales</taxon>
        <taxon>Acetobacteraceae</taxon>
        <taxon>Acetobacter</taxon>
    </lineage>
</organism>
<name>A0ABM6AHE2_9PROT</name>
<feature type="transmembrane region" description="Helical" evidence="1">
    <location>
        <begin position="99"/>
        <end position="117"/>
    </location>
</feature>
<protein>
    <recommendedName>
        <fullName evidence="4">YfhO family protein</fullName>
    </recommendedName>
</protein>
<feature type="transmembrane region" description="Helical" evidence="1">
    <location>
        <begin position="447"/>
        <end position="468"/>
    </location>
</feature>
<feature type="transmembrane region" description="Helical" evidence="1">
    <location>
        <begin position="211"/>
        <end position="228"/>
    </location>
</feature>
<keyword evidence="3" id="KW-1185">Reference proteome</keyword>
<keyword evidence="1" id="KW-0812">Transmembrane</keyword>
<feature type="transmembrane region" description="Helical" evidence="1">
    <location>
        <begin position="475"/>
        <end position="495"/>
    </location>
</feature>
<feature type="transmembrane region" description="Helical" evidence="1">
    <location>
        <begin position="380"/>
        <end position="402"/>
    </location>
</feature>
<feature type="transmembrane region" description="Helical" evidence="1">
    <location>
        <begin position="310"/>
        <end position="333"/>
    </location>
</feature>
<accession>A0ABM6AHE2</accession>
<gene>
    <name evidence="2" type="ORF">WG31_02690</name>
</gene>
<evidence type="ECO:0000313" key="2">
    <source>
        <dbReference type="EMBL" id="ANA13050.1"/>
    </source>
</evidence>
<feature type="transmembrane region" description="Helical" evidence="1">
    <location>
        <begin position="853"/>
        <end position="873"/>
    </location>
</feature>
<feature type="transmembrane region" description="Helical" evidence="1">
    <location>
        <begin position="414"/>
        <end position="432"/>
    </location>
</feature>
<evidence type="ECO:0000256" key="1">
    <source>
        <dbReference type="SAM" id="Phobius"/>
    </source>
</evidence>
<feature type="transmembrane region" description="Helical" evidence="1">
    <location>
        <begin position="7"/>
        <end position="28"/>
    </location>
</feature>
<feature type="transmembrane region" description="Helical" evidence="1">
    <location>
        <begin position="138"/>
        <end position="158"/>
    </location>
</feature>
<feature type="transmembrane region" description="Helical" evidence="1">
    <location>
        <begin position="240"/>
        <end position="262"/>
    </location>
</feature>
<reference evidence="2 3" key="1">
    <citation type="submission" date="2015-03" db="EMBL/GenBank/DDBJ databases">
        <title>Genome study of Acetobacter sp. SLV-7.</title>
        <authorList>
            <person name="Cho G.Y."/>
            <person name="Jeon C.O."/>
        </authorList>
    </citation>
    <scope>NUCLEOTIDE SEQUENCE [LARGE SCALE GENOMIC DNA]</scope>
    <source>
        <strain evidence="2 3">SLV-7</strain>
    </source>
</reference>
<feature type="transmembrane region" description="Helical" evidence="1">
    <location>
        <begin position="345"/>
        <end position="368"/>
    </location>
</feature>
<proteinExistence type="predicted"/>
<dbReference type="Proteomes" id="UP000076595">
    <property type="component" value="Chromosome"/>
</dbReference>
<sequence length="882" mass="96100">MNIRASYSIAIIIAIPIFIHFLGLLNILSSDPLQIYLNFGGEHSAILDGSPGWVDPNAGATTQALGHEAARQWLSGHIPWWERFSGMGLPLAAEMQNSALFFPFVLLLIFANGVLYLKIAMQIMSGLFMLGFLYEMRLSRLTALTGAILIELSGTLAWFAHGPIMPLPFLPLLAWGVWRSCQPDLKTRLGGCFITALAIAGSLYAGFPETAFMSGLLVLCIAIWRVCTLRGKWLQGALPIGVGGILGLFLSAPAVVPFLSLLRIGFLGQNTNYHDAHMLAANPAQTLFPYLFGPPLYALSAGGGSVAVDVWWHTGGYCDIALIFAGCVGLFMAFSRGTSFRGLRFVLGGYLLLSGLKAVGFIPVSRLIDVIPGIKQTMFYVYIAPGWWFALTLLSCMLLDDLNTSNQHSGRKSIKFALAGTLVGSVICLFKARPHIMDFYNHPGYKWYLGLSLIWATLVLTVLSVSLLGKRKHTVVAALVVNAAVLFFIPTLTGVRPAPVDTDALSLLKQLTTQKRLVSFGVFPPNYGAFFGIPTINYNFLPLPERFAAQMDQHVCPHYDHTAFFSIGLGKFCSGDTEGLTYAGWQAPSVSFQDGLAWLQQHNTGVIMYPANLQFWHDRIGTRIPAQANSYQNLGGTPVSGVFSHPELAGATLRRVGTGLGTYNGAAKGVWHIKLCSKENCTIADGKLEYAADNLVTWLNLSTPLTIEANQTQLTYSIWSDAPAQPAAIALWPGEGGKPMPLLTLDIDLPRSSNTRQLLNNGHVVIEDLSGTMPYYHADNCVVTFKDYTHVHAECDKPGNLFRNEFYDEGWTAVVNGRPVQLVPAADQVQQSIRLGTGHFDIAYDYAPQHARLIFILFTVGLVGSAVVGMMACKPRKTVAEA</sequence>
<evidence type="ECO:0000313" key="3">
    <source>
        <dbReference type="Proteomes" id="UP000076595"/>
    </source>
</evidence>
<keyword evidence="1" id="KW-1133">Transmembrane helix</keyword>
<keyword evidence="1" id="KW-0472">Membrane</keyword>
<evidence type="ECO:0008006" key="4">
    <source>
        <dbReference type="Google" id="ProtNLM"/>
    </source>
</evidence>
<dbReference type="EMBL" id="CP011120">
    <property type="protein sequence ID" value="ANA13050.1"/>
    <property type="molecule type" value="Genomic_DNA"/>
</dbReference>
<dbReference type="RefSeq" id="WP_063353558.1">
    <property type="nucleotide sequence ID" value="NZ_CP011120.1"/>
</dbReference>